<reference evidence="6 7" key="1">
    <citation type="submission" date="2020-08" db="EMBL/GenBank/DDBJ databases">
        <title>Functional genomics of gut bacteria from endangered species of beetles.</title>
        <authorList>
            <person name="Carlos-Shanley C."/>
        </authorList>
    </citation>
    <scope>NUCLEOTIDE SEQUENCE [LARGE SCALE GENOMIC DNA]</scope>
    <source>
        <strain evidence="6 7">S00198</strain>
    </source>
</reference>
<dbReference type="InterPro" id="IPR006913">
    <property type="entry name" value="CENP-V/GFA"/>
</dbReference>
<dbReference type="PANTHER" id="PTHR33337:SF40">
    <property type="entry name" value="CENP-V_GFA DOMAIN-CONTAINING PROTEIN-RELATED"/>
    <property type="match status" value="1"/>
</dbReference>
<name>A0A7X0UBA3_9BURK</name>
<keyword evidence="3" id="KW-0862">Zinc</keyword>
<evidence type="ECO:0000313" key="7">
    <source>
        <dbReference type="Proteomes" id="UP000575083"/>
    </source>
</evidence>
<keyword evidence="7" id="KW-1185">Reference proteome</keyword>
<evidence type="ECO:0000256" key="1">
    <source>
        <dbReference type="ARBA" id="ARBA00005495"/>
    </source>
</evidence>
<dbReference type="Gene3D" id="3.90.1590.10">
    <property type="entry name" value="glutathione-dependent formaldehyde- activating enzyme (gfa)"/>
    <property type="match status" value="1"/>
</dbReference>
<dbReference type="RefSeq" id="WP_184861894.1">
    <property type="nucleotide sequence ID" value="NZ_JACHLK010000011.1"/>
</dbReference>
<dbReference type="GO" id="GO:0046872">
    <property type="term" value="F:metal ion binding"/>
    <property type="evidence" value="ECO:0007669"/>
    <property type="project" value="UniProtKB-KW"/>
</dbReference>
<feature type="domain" description="CENP-V/GFA" evidence="5">
    <location>
        <begin position="14"/>
        <end position="133"/>
    </location>
</feature>
<dbReference type="Pfam" id="PF04828">
    <property type="entry name" value="GFA"/>
    <property type="match status" value="1"/>
</dbReference>
<protein>
    <recommendedName>
        <fullName evidence="5">CENP-V/GFA domain-containing protein</fullName>
    </recommendedName>
</protein>
<organism evidence="6 7">
    <name type="scientific">Acidovorax soli</name>
    <dbReference type="NCBI Taxonomy" id="592050"/>
    <lineage>
        <taxon>Bacteria</taxon>
        <taxon>Pseudomonadati</taxon>
        <taxon>Pseudomonadota</taxon>
        <taxon>Betaproteobacteria</taxon>
        <taxon>Burkholderiales</taxon>
        <taxon>Comamonadaceae</taxon>
        <taxon>Acidovorax</taxon>
    </lineage>
</organism>
<comment type="caution">
    <text evidence="6">The sequence shown here is derived from an EMBL/GenBank/DDBJ whole genome shotgun (WGS) entry which is preliminary data.</text>
</comment>
<gene>
    <name evidence="6" type="ORF">HNP48_004865</name>
</gene>
<evidence type="ECO:0000256" key="4">
    <source>
        <dbReference type="ARBA" id="ARBA00023239"/>
    </source>
</evidence>
<dbReference type="AlphaFoldDB" id="A0A7X0UBA3"/>
<comment type="similarity">
    <text evidence="1">Belongs to the Gfa family.</text>
</comment>
<evidence type="ECO:0000256" key="3">
    <source>
        <dbReference type="ARBA" id="ARBA00022833"/>
    </source>
</evidence>
<keyword evidence="2" id="KW-0479">Metal-binding</keyword>
<proteinExistence type="inferred from homology"/>
<keyword evidence="4" id="KW-0456">Lyase</keyword>
<evidence type="ECO:0000313" key="6">
    <source>
        <dbReference type="EMBL" id="MBB6562156.1"/>
    </source>
</evidence>
<evidence type="ECO:0000259" key="5">
    <source>
        <dbReference type="PROSITE" id="PS51891"/>
    </source>
</evidence>
<sequence>MAPEDSAPPQPPLYQGSCLCGTVRYEARAEIKAPSHCHCGMCQKAHGAAFGSYGNVPVGSFAFTHGADRVKHRESSPGVTRSFCTECGSPLTWHSEHGDAAAWMSFSLGTLDTPFVPKKALRSIHENAVPAWHGHAGERGS</sequence>
<evidence type="ECO:0000256" key="2">
    <source>
        <dbReference type="ARBA" id="ARBA00022723"/>
    </source>
</evidence>
<dbReference type="PROSITE" id="PS51891">
    <property type="entry name" value="CENP_V_GFA"/>
    <property type="match status" value="1"/>
</dbReference>
<dbReference type="Proteomes" id="UP000575083">
    <property type="component" value="Unassembled WGS sequence"/>
</dbReference>
<dbReference type="PANTHER" id="PTHR33337">
    <property type="entry name" value="GFA DOMAIN-CONTAINING PROTEIN"/>
    <property type="match status" value="1"/>
</dbReference>
<dbReference type="InterPro" id="IPR011057">
    <property type="entry name" value="Mss4-like_sf"/>
</dbReference>
<accession>A0A7X0UBA3</accession>
<dbReference type="EMBL" id="JACHLK010000011">
    <property type="protein sequence ID" value="MBB6562156.1"/>
    <property type="molecule type" value="Genomic_DNA"/>
</dbReference>
<dbReference type="GO" id="GO:0016846">
    <property type="term" value="F:carbon-sulfur lyase activity"/>
    <property type="evidence" value="ECO:0007669"/>
    <property type="project" value="InterPro"/>
</dbReference>
<dbReference type="SUPFAM" id="SSF51316">
    <property type="entry name" value="Mss4-like"/>
    <property type="match status" value="1"/>
</dbReference>